<dbReference type="RefSeq" id="WP_067906275.1">
    <property type="nucleotide sequence ID" value="NZ_KQ954244.1"/>
</dbReference>
<dbReference type="EMBL" id="LLZS01000003">
    <property type="protein sequence ID" value="KUR72106.1"/>
    <property type="molecule type" value="Genomic_DNA"/>
</dbReference>
<comment type="caution">
    <text evidence="1">The sequence shown here is derived from an EMBL/GenBank/DDBJ whole genome shotgun (WGS) entry which is preliminary data.</text>
</comment>
<dbReference type="AlphaFoldDB" id="A0A117UWD6"/>
<sequence length="437" mass="48391">MDAIFHNGEAMPYPKVPNHIVDDPTPRDQAIYVPSISPGFATAVHEGQWSRALPQGVSASDLNFLDPANPLMRLSHAMTSAGQALKQAKPCIITERDRSGTLIVGDSGGYQIASGRLTINGNADRLRILRWLEATADVAMTLDVPTFPVIKNPALYRFKSTADCLTETLDHLKFFAANRNHNSGTRFLNVLQGNNQAEADTWYDHVKTFDFEGWAFGGVLRNNFYEVCRRILIMAREGQLQGKSWIHILGTCELDTAVLLTALQRAINTHINPNLRISYDTSSPFRMSAYNSVYTLPSFTAKELTMGAKDTPDDMRFIGSQVRWPWPSPIGDRMVMADFCVPGHRHTRHYRDQLSETYAAHHNLGALCWGIATANRVFDAECLNHDHTIALPVGAAAEAIEKVISSGSMQTLSSFAGTFANLRHGKLPDSGDEDRAY</sequence>
<evidence type="ECO:0000313" key="2">
    <source>
        <dbReference type="Proteomes" id="UP000058012"/>
    </source>
</evidence>
<proteinExistence type="predicted"/>
<dbReference type="Proteomes" id="UP000058012">
    <property type="component" value="Unassembled WGS sequence"/>
</dbReference>
<gene>
    <name evidence="1" type="ORF">AQZ52_02015</name>
</gene>
<dbReference type="SUPFAM" id="SSF51713">
    <property type="entry name" value="tRNA-guanine transglycosylase"/>
    <property type="match status" value="1"/>
</dbReference>
<reference evidence="1 2" key="1">
    <citation type="submission" date="2015-10" db="EMBL/GenBank/DDBJ databases">
        <title>Draft genome sequence of Novosphingobium fuchskuhlense DSM 25065 isolated from a surface water sample of the southwest basin of Lake Grosse Fuchskuhle.</title>
        <authorList>
            <person name="Ruckert C."/>
            <person name="Winkler A."/>
            <person name="Glaeser J."/>
            <person name="Grossart H.-P."/>
            <person name="Kalinowski J."/>
            <person name="Glaeser S."/>
        </authorList>
    </citation>
    <scope>NUCLEOTIDE SEQUENCE [LARGE SCALE GENOMIC DNA]</scope>
    <source>
        <strain evidence="1 2">FNE08-7</strain>
    </source>
</reference>
<organism evidence="1 2">
    <name type="scientific">Novosphingobium fuchskuhlense</name>
    <dbReference type="NCBI Taxonomy" id="1117702"/>
    <lineage>
        <taxon>Bacteria</taxon>
        <taxon>Pseudomonadati</taxon>
        <taxon>Pseudomonadota</taxon>
        <taxon>Alphaproteobacteria</taxon>
        <taxon>Sphingomonadales</taxon>
        <taxon>Sphingomonadaceae</taxon>
        <taxon>Novosphingobium</taxon>
    </lineage>
</organism>
<dbReference type="GO" id="GO:0006400">
    <property type="term" value="P:tRNA modification"/>
    <property type="evidence" value="ECO:0007669"/>
    <property type="project" value="InterPro"/>
</dbReference>
<accession>A0A117UWD6</accession>
<dbReference type="InterPro" id="IPR036511">
    <property type="entry name" value="TGT-like_sf"/>
</dbReference>
<name>A0A117UWD6_9SPHN</name>
<keyword evidence="2" id="KW-1185">Reference proteome</keyword>
<evidence type="ECO:0000313" key="1">
    <source>
        <dbReference type="EMBL" id="KUR72106.1"/>
    </source>
</evidence>
<protein>
    <submittedName>
        <fullName evidence="1">Uncharacterized protein</fullName>
    </submittedName>
</protein>
<dbReference type="OrthoDB" id="7790774at2"/>
<dbReference type="Gene3D" id="3.20.20.105">
    <property type="entry name" value="Queuine tRNA-ribosyltransferase-like"/>
    <property type="match status" value="1"/>
</dbReference>